<dbReference type="PROSITE" id="PS51462">
    <property type="entry name" value="NUDIX"/>
    <property type="match status" value="1"/>
</dbReference>
<evidence type="ECO:0000256" key="10">
    <source>
        <dbReference type="ARBA" id="ARBA00022989"/>
    </source>
</evidence>
<comment type="similarity">
    <text evidence="2">Belongs to the transient receptor (TC 1.A.4) family. LTrpC subfamily. TRPM2 sub-subfamily.</text>
</comment>
<comment type="catalytic activity">
    <reaction evidence="16">
        <text>Ca(2+)(in) = Ca(2+)(out)</text>
        <dbReference type="Rhea" id="RHEA:29671"/>
        <dbReference type="ChEBI" id="CHEBI:29108"/>
    </reaction>
</comment>
<keyword evidence="4" id="KW-1003">Cell membrane</keyword>
<dbReference type="InterPro" id="IPR015797">
    <property type="entry name" value="NUDIX_hydrolase-like_dom_sf"/>
</dbReference>
<evidence type="ECO:0000256" key="6">
    <source>
        <dbReference type="ARBA" id="ARBA00022673"/>
    </source>
</evidence>
<keyword evidence="11" id="KW-0406">Ion transport</keyword>
<dbReference type="InterPro" id="IPR050927">
    <property type="entry name" value="TRPM"/>
</dbReference>
<gene>
    <name evidence="21" type="ORF">CR201_G0048958</name>
</gene>
<keyword evidence="10 19" id="KW-1133">Transmembrane helix</keyword>
<evidence type="ECO:0000313" key="21">
    <source>
        <dbReference type="EMBL" id="PNJ11388.1"/>
    </source>
</evidence>
<evidence type="ECO:0000256" key="9">
    <source>
        <dbReference type="ARBA" id="ARBA00022837"/>
    </source>
</evidence>
<dbReference type="Pfam" id="PF18139">
    <property type="entry name" value="LSDAT_euk"/>
    <property type="match status" value="1"/>
</dbReference>
<evidence type="ECO:0000256" key="11">
    <source>
        <dbReference type="ARBA" id="ARBA00023065"/>
    </source>
</evidence>
<feature type="region of interest" description="Disordered" evidence="18">
    <location>
        <begin position="1"/>
        <end position="20"/>
    </location>
</feature>
<protein>
    <recommendedName>
        <fullName evidence="17">Transient receptor potential cation channel subfamily M member 2</fullName>
    </recommendedName>
</protein>
<dbReference type="InterPro" id="IPR000086">
    <property type="entry name" value="NUDIX_hydrolase_dom"/>
</dbReference>
<keyword evidence="12 19" id="KW-0472">Membrane</keyword>
<sequence length="1404" mass="160333">MEPSALRKAGSEQEEGFEGLPRRVTDLGMVSNLRRSNSSLFKSWRLQCPFGNNDKQESLSSWIPENIKKKECVYFVESSKLSDAGKVVCQCGYTREQHLEEATKPHTFQGTQWDPKKHVQEMPTDAFGDIVFTGLSQKVKKYVRVSQDTPSSVIYHLMTQHWGLDVPNLLISVTGGAKNFNMKPRLKSIFRRGLVKVAQTTGAWIITGGSHTGVMKQVGEAVRDFSLSSSYKEGELITIGVATWGTVHRREGLIHPTGSFPAEYILDEDGQGNLTCLDSNHSHFILVDDGTHGQYGVEIPLRTRLEKFISEQTKERGGVAIKIPIVCVVLEGGPGTLHTIYNATTNGTPCVVVEGSGRVADVIAQVANLPVSDITISLIQQKLSVFFQEMFETFTESRIVEWTKKIQDIVRRRQLLTVFREGKDGQQDVDVAILQALLKASRSQDHFGHENWDHQLKLAVAWNRVDIARSEIFTDEWPWKPSDLHPTMTAALISNKPEFVKLFLENGVQLKEFVTWDTLLYLYENLEPSCLFHSKLQMHHVARVLRELLGDFTQPLYPRPRHSNRPRLLLPVPHVKLNVQGVSLRSLYKRSSGHVTFTMDPIRDLLIWAIVQNRRELAGIIWAQSQDCIAAALACSKILKELSKEEEDTDSSEEMLALAEEYEHRAIGVFTECYRKDEERAQKLLTRVSEAWGKTTCLQLALEAKDMKFVSHGGIQAFLTKVWWGQLSVDNGLWRVTLCMLAFPLLLTGLISFREKRLQEVGAPAARARAFFTAPVVVFHLNILSYFAFLCLFAYVLMVDFQPVPSWCECAIYLWLFSLVCEEMRQLFYDPDECGLMKKAALYFSDFWNKLDVGAILLFVAGLTCRKDVFFFLFLLAVWVVSFGVAKQAILIHNERRVDWLFRGAVYHSYLTIFGQIPGYIDGVNFNPEHCSPNGTDPYKPKCPESDATQQRPAFPEWLTVLLLCLYLLFTNILLLNLLIAMFNYTFQQVQEHTDQIWKFQRHDLIEEYHSRPAAPPPFILLSHLQLFIKRVVLKTPAKRHKQLKNKLEKNEEAALLSWEIYLKENYLQNQQFQQKQRPEQKIEDISNKVDAMVDLLDLDPLKRSGSMEQRLASLEEQMAQTARALHWIVRTLRASGFSSEADIPTLASQKATEEPDAELGGRKKTEELGDSYHVNARHLLYPNCPVTRFPVPNEKVPWETEFLIYDPPFYTAERKDAATMDPVGENPMGRTGLRGRGSLSCFGPNHTLYPMVTRWRRNEDGVICRKSIKKMLEVLVVKLPLSEHWALPGGSREPGETLPRKLKRILQQEHWPSFENLLKRGMEVYKGYMDDPRNTDNAWIETVAVSIHFQDQNDVELNRLNSNLHACDLGASIRWQVVDRRVPLYANHKTLLQKVVAEFGAHY</sequence>
<dbReference type="CDD" id="cd03670">
    <property type="entry name" value="NUDIX_ADPRase_Nudt9"/>
    <property type="match status" value="1"/>
</dbReference>
<dbReference type="InterPro" id="IPR041491">
    <property type="entry name" value="TRPM_SLOG"/>
</dbReference>
<comment type="caution">
    <text evidence="21">The sequence shown here is derived from an EMBL/GenBank/DDBJ whole genome shotgun (WGS) entry which is preliminary data.</text>
</comment>
<organism evidence="21">
    <name type="scientific">Pongo abelii</name>
    <name type="common">Sumatran orangutan</name>
    <name type="synonym">Pongo pygmaeus abelii</name>
    <dbReference type="NCBI Taxonomy" id="9601"/>
    <lineage>
        <taxon>Eukaryota</taxon>
        <taxon>Metazoa</taxon>
        <taxon>Chordata</taxon>
        <taxon>Craniata</taxon>
        <taxon>Vertebrata</taxon>
        <taxon>Euteleostomi</taxon>
        <taxon>Mammalia</taxon>
        <taxon>Eutheria</taxon>
        <taxon>Euarchontoglires</taxon>
        <taxon>Primates</taxon>
        <taxon>Haplorrhini</taxon>
        <taxon>Catarrhini</taxon>
        <taxon>Hominidae</taxon>
        <taxon>Pongo</taxon>
    </lineage>
</organism>
<keyword evidence="5" id="KW-0109">Calcium transport</keyword>
<name>A0A2J8RS87_PONAB</name>
<evidence type="ECO:0000256" key="12">
    <source>
        <dbReference type="ARBA" id="ARBA00023136"/>
    </source>
</evidence>
<evidence type="ECO:0000256" key="16">
    <source>
        <dbReference type="ARBA" id="ARBA00036634"/>
    </source>
</evidence>
<feature type="transmembrane region" description="Helical" evidence="19">
    <location>
        <begin position="774"/>
        <end position="798"/>
    </location>
</feature>
<comment type="catalytic activity">
    <reaction evidence="15">
        <text>Na(+)(in) = Na(+)(out)</text>
        <dbReference type="Rhea" id="RHEA:34963"/>
        <dbReference type="ChEBI" id="CHEBI:29101"/>
    </reaction>
</comment>
<dbReference type="GO" id="GO:0005886">
    <property type="term" value="C:plasma membrane"/>
    <property type="evidence" value="ECO:0007669"/>
    <property type="project" value="UniProtKB-SubCell"/>
</dbReference>
<dbReference type="PANTHER" id="PTHR13800">
    <property type="entry name" value="TRANSIENT RECEPTOR POTENTIAL CATION CHANNEL, SUBFAMILY M, MEMBER 6"/>
    <property type="match status" value="1"/>
</dbReference>
<feature type="domain" description="Nudix hydrolase" evidence="20">
    <location>
        <begin position="1255"/>
        <end position="1399"/>
    </location>
</feature>
<evidence type="ECO:0000256" key="14">
    <source>
        <dbReference type="ARBA" id="ARBA00023303"/>
    </source>
</evidence>
<evidence type="ECO:0000256" key="4">
    <source>
        <dbReference type="ARBA" id="ARBA00022475"/>
    </source>
</evidence>
<dbReference type="Pfam" id="PF00520">
    <property type="entry name" value="Ion_trans"/>
    <property type="match status" value="1"/>
</dbReference>
<dbReference type="EMBL" id="NDHI03003657">
    <property type="protein sequence ID" value="PNJ11388.1"/>
    <property type="molecule type" value="Genomic_DNA"/>
</dbReference>
<keyword evidence="7 19" id="KW-0812">Transmembrane</keyword>
<keyword evidence="14" id="KW-0407">Ion channel</keyword>
<evidence type="ECO:0000256" key="18">
    <source>
        <dbReference type="SAM" id="MobiDB-lite"/>
    </source>
</evidence>
<keyword evidence="6" id="KW-0107">Calcium channel</keyword>
<evidence type="ECO:0000259" key="20">
    <source>
        <dbReference type="PROSITE" id="PS51462"/>
    </source>
</evidence>
<evidence type="ECO:0000256" key="19">
    <source>
        <dbReference type="SAM" id="Phobius"/>
    </source>
</evidence>
<evidence type="ECO:0000256" key="15">
    <source>
        <dbReference type="ARBA" id="ARBA00036239"/>
    </source>
</evidence>
<feature type="transmembrane region" description="Helical" evidence="19">
    <location>
        <begin position="958"/>
        <end position="983"/>
    </location>
</feature>
<dbReference type="InterPro" id="IPR005821">
    <property type="entry name" value="Ion_trans_dom"/>
</dbReference>
<evidence type="ECO:0000256" key="7">
    <source>
        <dbReference type="ARBA" id="ARBA00022692"/>
    </source>
</evidence>
<feature type="transmembrane region" description="Helical" evidence="19">
    <location>
        <begin position="842"/>
        <end position="863"/>
    </location>
</feature>
<feature type="region of interest" description="Disordered" evidence="18">
    <location>
        <begin position="1144"/>
        <end position="1165"/>
    </location>
</feature>
<comment type="subcellular location">
    <subcellularLocation>
        <location evidence="1">Cell membrane</location>
        <topology evidence="1">Multi-pass membrane protein</topology>
    </subcellularLocation>
</comment>
<dbReference type="Gene3D" id="3.90.79.10">
    <property type="entry name" value="Nucleoside Triphosphate Pyrophosphohydrolase"/>
    <property type="match status" value="1"/>
</dbReference>
<evidence type="ECO:0000256" key="17">
    <source>
        <dbReference type="ARBA" id="ARBA00070987"/>
    </source>
</evidence>
<dbReference type="InterPro" id="IPR057366">
    <property type="entry name" value="TRPM-like"/>
</dbReference>
<keyword evidence="9" id="KW-0106">Calcium</keyword>
<evidence type="ECO:0000256" key="1">
    <source>
        <dbReference type="ARBA" id="ARBA00004651"/>
    </source>
</evidence>
<dbReference type="SUPFAM" id="SSF55811">
    <property type="entry name" value="Nudix"/>
    <property type="match status" value="1"/>
</dbReference>
<keyword evidence="8" id="KW-0479">Metal-binding</keyword>
<dbReference type="GO" id="GO:0051209">
    <property type="term" value="P:release of sequestered calcium ion into cytosol"/>
    <property type="evidence" value="ECO:0007669"/>
    <property type="project" value="TreeGrafter"/>
</dbReference>
<evidence type="ECO:0000256" key="2">
    <source>
        <dbReference type="ARBA" id="ARBA00009501"/>
    </source>
</evidence>
<keyword evidence="3" id="KW-0813">Transport</keyword>
<keyword evidence="13" id="KW-1015">Disulfide bond</keyword>
<dbReference type="GO" id="GO:0046872">
    <property type="term" value="F:metal ion binding"/>
    <property type="evidence" value="ECO:0007669"/>
    <property type="project" value="UniProtKB-KW"/>
</dbReference>
<evidence type="ECO:0000256" key="8">
    <source>
        <dbReference type="ARBA" id="ARBA00022723"/>
    </source>
</evidence>
<dbReference type="FunFam" id="3.90.79.10:FF:000047">
    <property type="entry name" value="Transient receptor potential cation channel subfamily M member 2"/>
    <property type="match status" value="1"/>
</dbReference>
<evidence type="ECO:0000256" key="13">
    <source>
        <dbReference type="ARBA" id="ARBA00023157"/>
    </source>
</evidence>
<feature type="transmembrane region" description="Helical" evidence="19">
    <location>
        <begin position="869"/>
        <end position="886"/>
    </location>
</feature>
<evidence type="ECO:0000256" key="3">
    <source>
        <dbReference type="ARBA" id="ARBA00022448"/>
    </source>
</evidence>
<dbReference type="Pfam" id="PF25508">
    <property type="entry name" value="TRPM2"/>
    <property type="match status" value="1"/>
</dbReference>
<reference evidence="21" key="1">
    <citation type="submission" date="2017-12" db="EMBL/GenBank/DDBJ databases">
        <title>High-resolution comparative analysis of great ape genomes.</title>
        <authorList>
            <person name="Pollen A."/>
            <person name="Hastie A."/>
            <person name="Hormozdiari F."/>
            <person name="Dougherty M."/>
            <person name="Liu R."/>
            <person name="Chaisson M."/>
            <person name="Hoppe E."/>
            <person name="Hill C."/>
            <person name="Pang A."/>
            <person name="Hillier L."/>
            <person name="Baker C."/>
            <person name="Armstrong J."/>
            <person name="Shendure J."/>
            <person name="Paten B."/>
            <person name="Wilson R."/>
            <person name="Chao H."/>
            <person name="Schneider V."/>
            <person name="Ventura M."/>
            <person name="Kronenberg Z."/>
            <person name="Murali S."/>
            <person name="Gordon D."/>
            <person name="Cantsilieris S."/>
            <person name="Munson K."/>
            <person name="Nelson B."/>
            <person name="Raja A."/>
            <person name="Underwood J."/>
            <person name="Diekhans M."/>
            <person name="Fiddes I."/>
            <person name="Haussler D."/>
            <person name="Eichler E."/>
        </authorList>
    </citation>
    <scope>NUCLEOTIDE SEQUENCE [LARGE SCALE GENOMIC DNA]</scope>
    <source>
        <strain evidence="21">Susie</strain>
    </source>
</reference>
<dbReference type="PANTHER" id="PTHR13800:SF2">
    <property type="entry name" value="TRANSIENT RECEPTOR POTENTIAL CATION CHANNEL SUBFAMILY M MEMBER 2"/>
    <property type="match status" value="1"/>
</dbReference>
<dbReference type="Gene3D" id="3.40.50.450">
    <property type="match status" value="1"/>
</dbReference>
<proteinExistence type="inferred from homology"/>
<feature type="transmembrane region" description="Helical" evidence="19">
    <location>
        <begin position="732"/>
        <end position="753"/>
    </location>
</feature>
<evidence type="ECO:0000256" key="5">
    <source>
        <dbReference type="ARBA" id="ARBA00022568"/>
    </source>
</evidence>
<accession>A0A2J8RS87</accession>
<dbReference type="GO" id="GO:0099604">
    <property type="term" value="F:ligand-gated calcium channel activity"/>
    <property type="evidence" value="ECO:0007669"/>
    <property type="project" value="TreeGrafter"/>
</dbReference>